<evidence type="ECO:0000256" key="1">
    <source>
        <dbReference type="SAM" id="Phobius"/>
    </source>
</evidence>
<feature type="signal peptide" evidence="2">
    <location>
        <begin position="1"/>
        <end position="22"/>
    </location>
</feature>
<sequence>MTLKNILALDAATCALMGIALAAAAPTLSPLLTLPQDLLFYAGLLLLPIAGFMAILARQAQPWSTGVWLVILGNAAWVLASIVVLATTGPNMLGAVFLTFQAGVVAMLALAEFKAVARRRASIA</sequence>
<gene>
    <name evidence="3" type="ORF">GCM10011499_36280</name>
</gene>
<feature type="chain" id="PRO_5036918409" description="Integral membrane protein" evidence="2">
    <location>
        <begin position="23"/>
        <end position="124"/>
    </location>
</feature>
<keyword evidence="2" id="KW-0732">Signal</keyword>
<dbReference type="EMBL" id="BMKB01000009">
    <property type="protein sequence ID" value="GGA62686.1"/>
    <property type="molecule type" value="Genomic_DNA"/>
</dbReference>
<dbReference type="OrthoDB" id="7570420at2"/>
<evidence type="ECO:0000256" key="2">
    <source>
        <dbReference type="SAM" id="SignalP"/>
    </source>
</evidence>
<proteinExistence type="predicted"/>
<feature type="transmembrane region" description="Helical" evidence="1">
    <location>
        <begin position="38"/>
        <end position="57"/>
    </location>
</feature>
<reference evidence="3 4" key="1">
    <citation type="journal article" date="2014" name="Int. J. Syst. Evol. Microbiol.">
        <title>Complete genome sequence of Corynebacterium casei LMG S-19264T (=DSM 44701T), isolated from a smear-ripened cheese.</title>
        <authorList>
            <consortium name="US DOE Joint Genome Institute (JGI-PGF)"/>
            <person name="Walter F."/>
            <person name="Albersmeier A."/>
            <person name="Kalinowski J."/>
            <person name="Ruckert C."/>
        </authorList>
    </citation>
    <scope>NUCLEOTIDE SEQUENCE [LARGE SCALE GENOMIC DNA]</scope>
    <source>
        <strain evidence="3 4">CGMCC 1.15896</strain>
    </source>
</reference>
<keyword evidence="1" id="KW-1133">Transmembrane helix</keyword>
<evidence type="ECO:0008006" key="5">
    <source>
        <dbReference type="Google" id="ProtNLM"/>
    </source>
</evidence>
<keyword evidence="1" id="KW-0812">Transmembrane</keyword>
<evidence type="ECO:0000313" key="3">
    <source>
        <dbReference type="EMBL" id="GGA62686.1"/>
    </source>
</evidence>
<keyword evidence="1" id="KW-0472">Membrane</keyword>
<feature type="transmembrane region" description="Helical" evidence="1">
    <location>
        <begin position="66"/>
        <end position="86"/>
    </location>
</feature>
<comment type="caution">
    <text evidence="3">The sequence shown here is derived from an EMBL/GenBank/DDBJ whole genome shotgun (WGS) entry which is preliminary data.</text>
</comment>
<organism evidence="3 4">
    <name type="scientific">Pelagibacterium lentulum</name>
    <dbReference type="NCBI Taxonomy" id="2029865"/>
    <lineage>
        <taxon>Bacteria</taxon>
        <taxon>Pseudomonadati</taxon>
        <taxon>Pseudomonadota</taxon>
        <taxon>Alphaproteobacteria</taxon>
        <taxon>Hyphomicrobiales</taxon>
        <taxon>Devosiaceae</taxon>
        <taxon>Pelagibacterium</taxon>
    </lineage>
</organism>
<keyword evidence="4" id="KW-1185">Reference proteome</keyword>
<accession>A0A916W3D3</accession>
<protein>
    <recommendedName>
        <fullName evidence="5">Integral membrane protein</fullName>
    </recommendedName>
</protein>
<dbReference type="AlphaFoldDB" id="A0A916W3D3"/>
<dbReference type="RefSeq" id="WP_127071257.1">
    <property type="nucleotide sequence ID" value="NZ_BMKB01000009.1"/>
</dbReference>
<name>A0A916W3D3_9HYPH</name>
<evidence type="ECO:0000313" key="4">
    <source>
        <dbReference type="Proteomes" id="UP000596977"/>
    </source>
</evidence>
<dbReference type="Proteomes" id="UP000596977">
    <property type="component" value="Unassembled WGS sequence"/>
</dbReference>
<feature type="transmembrane region" description="Helical" evidence="1">
    <location>
        <begin position="92"/>
        <end position="111"/>
    </location>
</feature>